<dbReference type="Gene3D" id="1.20.80.10">
    <property type="match status" value="1"/>
</dbReference>
<dbReference type="Proteomes" id="UP000195570">
    <property type="component" value="Unassembled WGS sequence"/>
</dbReference>
<sequence>MSSAQFEAATEFVRSLPKDGPVQLTDAEKLQFYALFKQATEGPVTDPQPWAVQLEKRSKWDARKAISDMSKEDAMKKYVELLVEKTANTANPWKPPQ</sequence>
<dbReference type="Pfam" id="PF00887">
    <property type="entry name" value="ACBP"/>
    <property type="match status" value="1"/>
</dbReference>
<dbReference type="RefSeq" id="XP_067079773.1">
    <property type="nucleotide sequence ID" value="XM_067223672.1"/>
</dbReference>
<gene>
    <name evidence="3" type="ORF">TEOVI_000608100</name>
</gene>
<dbReference type="PANTHER" id="PTHR23310:SF115">
    <property type="entry name" value="ACB DOMAIN-CONTAINING PROTEIN"/>
    <property type="match status" value="1"/>
</dbReference>
<keyword evidence="4" id="KW-1185">Reference proteome</keyword>
<keyword evidence="1" id="KW-0446">Lipid-binding</keyword>
<dbReference type="EMBL" id="CZPT02001026">
    <property type="protein sequence ID" value="SCU68650.1"/>
    <property type="molecule type" value="Genomic_DNA"/>
</dbReference>
<dbReference type="PROSITE" id="PS00880">
    <property type="entry name" value="ACB_1"/>
    <property type="match status" value="1"/>
</dbReference>
<proteinExistence type="predicted"/>
<dbReference type="GeneID" id="92380020"/>
<dbReference type="InterPro" id="IPR014352">
    <property type="entry name" value="FERM/acyl-CoA-bd_prot_sf"/>
</dbReference>
<feature type="domain" description="ACB" evidence="2">
    <location>
        <begin position="2"/>
        <end position="91"/>
    </location>
</feature>
<evidence type="ECO:0000313" key="4">
    <source>
        <dbReference type="Proteomes" id="UP000195570"/>
    </source>
</evidence>
<comment type="caution">
    <text evidence="3">The sequence shown here is derived from an EMBL/GenBank/DDBJ whole genome shotgun (WGS) entry which is preliminary data.</text>
</comment>
<evidence type="ECO:0000313" key="3">
    <source>
        <dbReference type="EMBL" id="SCU68650.1"/>
    </source>
</evidence>
<organism evidence="3 4">
    <name type="scientific">Trypanosoma equiperdum</name>
    <dbReference type="NCBI Taxonomy" id="5694"/>
    <lineage>
        <taxon>Eukaryota</taxon>
        <taxon>Discoba</taxon>
        <taxon>Euglenozoa</taxon>
        <taxon>Kinetoplastea</taxon>
        <taxon>Metakinetoplastina</taxon>
        <taxon>Trypanosomatida</taxon>
        <taxon>Trypanosomatidae</taxon>
        <taxon>Trypanosoma</taxon>
    </lineage>
</organism>
<protein>
    <submittedName>
        <fullName evidence="3">Acyl CoA binding protein, putative</fullName>
    </submittedName>
</protein>
<dbReference type="FunFam" id="1.20.80.10:FF:000010">
    <property type="entry name" value="Acyl-CoA-binding domain-containing protein 5"/>
    <property type="match status" value="1"/>
</dbReference>
<dbReference type="InterPro" id="IPR022408">
    <property type="entry name" value="Acyl-CoA-binding_prot_CS"/>
</dbReference>
<evidence type="ECO:0000259" key="2">
    <source>
        <dbReference type="PROSITE" id="PS51228"/>
    </source>
</evidence>
<evidence type="ECO:0000256" key="1">
    <source>
        <dbReference type="ARBA" id="ARBA00023121"/>
    </source>
</evidence>
<name>A0A1G4I979_TRYEQ</name>
<reference evidence="3" key="1">
    <citation type="submission" date="2016-09" db="EMBL/GenBank/DDBJ databases">
        <authorList>
            <person name="Hebert L."/>
            <person name="Moumen B."/>
        </authorList>
    </citation>
    <scope>NUCLEOTIDE SEQUENCE [LARGE SCALE GENOMIC DNA]</scope>
    <source>
        <strain evidence="3">OVI</strain>
    </source>
</reference>
<dbReference type="InterPro" id="IPR035984">
    <property type="entry name" value="Acyl-CoA-binding_sf"/>
</dbReference>
<dbReference type="PRINTS" id="PR00689">
    <property type="entry name" value="ACOABINDINGP"/>
</dbReference>
<dbReference type="GO" id="GO:0005737">
    <property type="term" value="C:cytoplasm"/>
    <property type="evidence" value="ECO:0007669"/>
    <property type="project" value="TreeGrafter"/>
</dbReference>
<dbReference type="GO" id="GO:0000062">
    <property type="term" value="F:fatty-acyl-CoA binding"/>
    <property type="evidence" value="ECO:0007669"/>
    <property type="project" value="InterPro"/>
</dbReference>
<dbReference type="AlphaFoldDB" id="A0A1G4I979"/>
<accession>A0A1G4I979</accession>
<dbReference type="PANTHER" id="PTHR23310">
    <property type="entry name" value="ACYL-COA-BINDING PROTEIN, ACBP"/>
    <property type="match status" value="1"/>
</dbReference>
<dbReference type="PROSITE" id="PS51228">
    <property type="entry name" value="ACB_2"/>
    <property type="match status" value="1"/>
</dbReference>
<dbReference type="VEuPathDB" id="TriTrypDB:TEOVI_000608100"/>
<dbReference type="GO" id="GO:0006631">
    <property type="term" value="P:fatty acid metabolic process"/>
    <property type="evidence" value="ECO:0007669"/>
    <property type="project" value="TreeGrafter"/>
</dbReference>
<dbReference type="SUPFAM" id="SSF47027">
    <property type="entry name" value="Acyl-CoA binding protein"/>
    <property type="match status" value="1"/>
</dbReference>
<dbReference type="InterPro" id="IPR000582">
    <property type="entry name" value="Acyl-CoA-binding_protein"/>
</dbReference>